<keyword evidence="2" id="KW-0067">ATP-binding</keyword>
<dbReference type="SMART" id="SM00240">
    <property type="entry name" value="FHA"/>
    <property type="match status" value="1"/>
</dbReference>
<evidence type="ECO:0000259" key="4">
    <source>
        <dbReference type="PROSITE" id="PS50011"/>
    </source>
</evidence>
<dbReference type="GO" id="GO:0004672">
    <property type="term" value="F:protein kinase activity"/>
    <property type="evidence" value="ECO:0007669"/>
    <property type="project" value="InterPro"/>
</dbReference>
<gene>
    <name evidence="5" type="ORF">QCA50_018120</name>
</gene>
<feature type="domain" description="FHA" evidence="3">
    <location>
        <begin position="93"/>
        <end position="148"/>
    </location>
</feature>
<evidence type="ECO:0000256" key="2">
    <source>
        <dbReference type="PROSITE-ProRule" id="PRU10141"/>
    </source>
</evidence>
<keyword evidence="6" id="KW-1185">Reference proteome</keyword>
<dbReference type="AlphaFoldDB" id="A0AAW0FDR2"/>
<dbReference type="Pfam" id="PF07714">
    <property type="entry name" value="PK_Tyr_Ser-Thr"/>
    <property type="match status" value="1"/>
</dbReference>
<dbReference type="Gene3D" id="3.30.200.20">
    <property type="entry name" value="Phosphorylase Kinase, domain 1"/>
    <property type="match status" value="1"/>
</dbReference>
<dbReference type="GO" id="GO:0005524">
    <property type="term" value="F:ATP binding"/>
    <property type="evidence" value="ECO:0007669"/>
    <property type="project" value="UniProtKB-UniRule"/>
</dbReference>
<evidence type="ECO:0000259" key="3">
    <source>
        <dbReference type="PROSITE" id="PS50006"/>
    </source>
</evidence>
<dbReference type="InterPro" id="IPR000719">
    <property type="entry name" value="Prot_kinase_dom"/>
</dbReference>
<reference evidence="5 6" key="1">
    <citation type="submission" date="2022-09" db="EMBL/GenBank/DDBJ databases">
        <authorList>
            <person name="Palmer J.M."/>
        </authorList>
    </citation>
    <scope>NUCLEOTIDE SEQUENCE [LARGE SCALE GENOMIC DNA]</scope>
    <source>
        <strain evidence="5 6">DSM 7382</strain>
    </source>
</reference>
<comment type="caution">
    <text evidence="5">The sequence shown here is derived from an EMBL/GenBank/DDBJ whole genome shotgun (WGS) entry which is preliminary data.</text>
</comment>
<sequence length="259" mass="29241">MLCSQETVASLEIVNAPGLFCFEEFVSANRSSLARVEVTDHTDSDTSNYEGSTLVDQEVMERVMERVMESVEDGVGADFKDAYSFAIPVKGVVQVGRHERECQLQIKDLRASSVHFRLWVVRFNVDSPPFTYLADTSKNGTFVNKLKVGRGNVVLLNDGDEIEVIHGLYCRFRNLIGHSQCFEPNMRFIRQRHSDAEWMVTNKKLGEGSFGAVHYGLDTLRNKHVAVKIIKAVGSKTDRLKNEAQILMKIHHVCRIPPL</sequence>
<accession>A0AAW0FDR2</accession>
<keyword evidence="2" id="KW-0547">Nucleotide-binding</keyword>
<dbReference type="Pfam" id="PF00498">
    <property type="entry name" value="FHA"/>
    <property type="match status" value="1"/>
</dbReference>
<dbReference type="EMBL" id="JASBNA010000066">
    <property type="protein sequence ID" value="KAK7678821.1"/>
    <property type="molecule type" value="Genomic_DNA"/>
</dbReference>
<dbReference type="PROSITE" id="PS50006">
    <property type="entry name" value="FHA_DOMAIN"/>
    <property type="match status" value="1"/>
</dbReference>
<feature type="domain" description="Protein kinase" evidence="4">
    <location>
        <begin position="199"/>
        <end position="259"/>
    </location>
</feature>
<dbReference type="InterPro" id="IPR017441">
    <property type="entry name" value="Protein_kinase_ATP_BS"/>
</dbReference>
<dbReference type="PROSITE" id="PS00107">
    <property type="entry name" value="PROTEIN_KINASE_ATP"/>
    <property type="match status" value="1"/>
</dbReference>
<evidence type="ECO:0000313" key="6">
    <source>
        <dbReference type="Proteomes" id="UP001385951"/>
    </source>
</evidence>
<protein>
    <submittedName>
        <fullName evidence="5">Uncharacterized protein</fullName>
    </submittedName>
</protein>
<dbReference type="SUPFAM" id="SSF56112">
    <property type="entry name" value="Protein kinase-like (PK-like)"/>
    <property type="match status" value="1"/>
</dbReference>
<dbReference type="PROSITE" id="PS50011">
    <property type="entry name" value="PROTEIN_KINASE_DOM"/>
    <property type="match status" value="1"/>
</dbReference>
<name>A0AAW0FDR2_9APHY</name>
<proteinExistence type="inferred from homology"/>
<evidence type="ECO:0000256" key="1">
    <source>
        <dbReference type="ARBA" id="ARBA00005575"/>
    </source>
</evidence>
<dbReference type="SUPFAM" id="SSF49879">
    <property type="entry name" value="SMAD/FHA domain"/>
    <property type="match status" value="1"/>
</dbReference>
<feature type="binding site" evidence="2">
    <location>
        <position position="228"/>
    </location>
    <ligand>
        <name>ATP</name>
        <dbReference type="ChEBI" id="CHEBI:30616"/>
    </ligand>
</feature>
<organism evidence="5 6">
    <name type="scientific">Cerrena zonata</name>
    <dbReference type="NCBI Taxonomy" id="2478898"/>
    <lineage>
        <taxon>Eukaryota</taxon>
        <taxon>Fungi</taxon>
        <taxon>Dikarya</taxon>
        <taxon>Basidiomycota</taxon>
        <taxon>Agaricomycotina</taxon>
        <taxon>Agaricomycetes</taxon>
        <taxon>Polyporales</taxon>
        <taxon>Cerrenaceae</taxon>
        <taxon>Cerrena</taxon>
    </lineage>
</organism>
<dbReference type="InterPro" id="IPR011009">
    <property type="entry name" value="Kinase-like_dom_sf"/>
</dbReference>
<dbReference type="InterPro" id="IPR001245">
    <property type="entry name" value="Ser-Thr/Tyr_kinase_cat_dom"/>
</dbReference>
<dbReference type="InterPro" id="IPR000253">
    <property type="entry name" value="FHA_dom"/>
</dbReference>
<comment type="similarity">
    <text evidence="1">Belongs to the protein kinase superfamily. CAMK Ser/Thr protein kinase family. CHEK2 subfamily.</text>
</comment>
<dbReference type="InterPro" id="IPR008984">
    <property type="entry name" value="SMAD_FHA_dom_sf"/>
</dbReference>
<dbReference type="Proteomes" id="UP001385951">
    <property type="component" value="Unassembled WGS sequence"/>
</dbReference>
<dbReference type="Gene3D" id="2.60.200.20">
    <property type="match status" value="1"/>
</dbReference>
<evidence type="ECO:0000313" key="5">
    <source>
        <dbReference type="EMBL" id="KAK7678821.1"/>
    </source>
</evidence>